<keyword evidence="1" id="KW-0472">Membrane</keyword>
<keyword evidence="1" id="KW-1133">Transmembrane helix</keyword>
<name>A0A0A9G7J7_ARUDO</name>
<accession>A0A0A9G7J7</accession>
<keyword evidence="1" id="KW-0812">Transmembrane</keyword>
<protein>
    <submittedName>
        <fullName evidence="2">Uncharacterized protein</fullName>
    </submittedName>
</protein>
<proteinExistence type="predicted"/>
<reference evidence="2" key="1">
    <citation type="submission" date="2014-09" db="EMBL/GenBank/DDBJ databases">
        <authorList>
            <person name="Magalhaes I.L.F."/>
            <person name="Oliveira U."/>
            <person name="Santos F.R."/>
            <person name="Vidigal T.H.D.A."/>
            <person name="Brescovit A.D."/>
            <person name="Santos A.J."/>
        </authorList>
    </citation>
    <scope>NUCLEOTIDE SEQUENCE</scope>
    <source>
        <tissue evidence="2">Shoot tissue taken approximately 20 cm above the soil surface</tissue>
    </source>
</reference>
<dbReference type="EMBL" id="GBRH01181288">
    <property type="protein sequence ID" value="JAE16608.1"/>
    <property type="molecule type" value="Transcribed_RNA"/>
</dbReference>
<organism evidence="2">
    <name type="scientific">Arundo donax</name>
    <name type="common">Giant reed</name>
    <name type="synonym">Donax arundinaceus</name>
    <dbReference type="NCBI Taxonomy" id="35708"/>
    <lineage>
        <taxon>Eukaryota</taxon>
        <taxon>Viridiplantae</taxon>
        <taxon>Streptophyta</taxon>
        <taxon>Embryophyta</taxon>
        <taxon>Tracheophyta</taxon>
        <taxon>Spermatophyta</taxon>
        <taxon>Magnoliopsida</taxon>
        <taxon>Liliopsida</taxon>
        <taxon>Poales</taxon>
        <taxon>Poaceae</taxon>
        <taxon>PACMAD clade</taxon>
        <taxon>Arundinoideae</taxon>
        <taxon>Arundineae</taxon>
        <taxon>Arundo</taxon>
    </lineage>
</organism>
<evidence type="ECO:0000313" key="2">
    <source>
        <dbReference type="EMBL" id="JAE16608.1"/>
    </source>
</evidence>
<feature type="transmembrane region" description="Helical" evidence="1">
    <location>
        <begin position="9"/>
        <end position="30"/>
    </location>
</feature>
<dbReference type="AlphaFoldDB" id="A0A0A9G7J7"/>
<reference evidence="2" key="2">
    <citation type="journal article" date="2015" name="Data Brief">
        <title>Shoot transcriptome of the giant reed, Arundo donax.</title>
        <authorList>
            <person name="Barrero R.A."/>
            <person name="Guerrero F.D."/>
            <person name="Moolhuijzen P."/>
            <person name="Goolsby J.A."/>
            <person name="Tidwell J."/>
            <person name="Bellgard S.E."/>
            <person name="Bellgard M.I."/>
        </authorList>
    </citation>
    <scope>NUCLEOTIDE SEQUENCE</scope>
    <source>
        <tissue evidence="2">Shoot tissue taken approximately 20 cm above the soil surface</tissue>
    </source>
</reference>
<sequence length="47" mass="5383">MKLKVDGRCYISTVCIPILSCIPCCIIWVLSTGIHRELGKFTRTTRR</sequence>
<evidence type="ECO:0000256" key="1">
    <source>
        <dbReference type="SAM" id="Phobius"/>
    </source>
</evidence>